<name>A0ACC0K0X8_CHOFU</name>
<comment type="caution">
    <text evidence="1">The sequence shown here is derived from an EMBL/GenBank/DDBJ whole genome shotgun (WGS) entry which is preliminary data.</text>
</comment>
<evidence type="ECO:0000313" key="2">
    <source>
        <dbReference type="Proteomes" id="UP001064048"/>
    </source>
</evidence>
<dbReference type="EMBL" id="CM046131">
    <property type="protein sequence ID" value="KAI8429999.1"/>
    <property type="molecule type" value="Genomic_DNA"/>
</dbReference>
<accession>A0ACC0K0X8</accession>
<organism evidence="1 2">
    <name type="scientific">Choristoneura fumiferana</name>
    <name type="common">Spruce budworm moth</name>
    <name type="synonym">Archips fumiferana</name>
    <dbReference type="NCBI Taxonomy" id="7141"/>
    <lineage>
        <taxon>Eukaryota</taxon>
        <taxon>Metazoa</taxon>
        <taxon>Ecdysozoa</taxon>
        <taxon>Arthropoda</taxon>
        <taxon>Hexapoda</taxon>
        <taxon>Insecta</taxon>
        <taxon>Pterygota</taxon>
        <taxon>Neoptera</taxon>
        <taxon>Endopterygota</taxon>
        <taxon>Lepidoptera</taxon>
        <taxon>Glossata</taxon>
        <taxon>Ditrysia</taxon>
        <taxon>Tortricoidea</taxon>
        <taxon>Tortricidae</taxon>
        <taxon>Tortricinae</taxon>
        <taxon>Choristoneura</taxon>
    </lineage>
</organism>
<reference evidence="1 2" key="1">
    <citation type="journal article" date="2022" name="Genome Biol. Evol.">
        <title>The Spruce Budworm Genome: Reconstructing the Evolutionary History of Antifreeze Proteins.</title>
        <authorList>
            <person name="Beliveau C."/>
            <person name="Gagne P."/>
            <person name="Picq S."/>
            <person name="Vernygora O."/>
            <person name="Keeling C.I."/>
            <person name="Pinkney K."/>
            <person name="Doucet D."/>
            <person name="Wen F."/>
            <person name="Johnston J.S."/>
            <person name="Maaroufi H."/>
            <person name="Boyle B."/>
            <person name="Laroche J."/>
            <person name="Dewar K."/>
            <person name="Juretic N."/>
            <person name="Blackburn G."/>
            <person name="Nisole A."/>
            <person name="Brunet B."/>
            <person name="Brandao M."/>
            <person name="Lumley L."/>
            <person name="Duan J."/>
            <person name="Quan G."/>
            <person name="Lucarotti C.J."/>
            <person name="Roe A.D."/>
            <person name="Sperling F.A.H."/>
            <person name="Levesque R.C."/>
            <person name="Cusson M."/>
        </authorList>
    </citation>
    <scope>NUCLEOTIDE SEQUENCE [LARGE SCALE GENOMIC DNA]</scope>
    <source>
        <strain evidence="1">Glfc:IPQL:Cfum</strain>
    </source>
</reference>
<protein>
    <submittedName>
        <fullName evidence="1">Uncharacterized protein</fullName>
    </submittedName>
</protein>
<gene>
    <name evidence="1" type="ORF">MSG28_000446</name>
</gene>
<keyword evidence="2" id="KW-1185">Reference proteome</keyword>
<proteinExistence type="predicted"/>
<sequence>MTDSGFRVLIVILAFVIVTSAHINPKRDEKKAKSVTSFVSAKWEATPIVLELAEYLSSDNSDLFWSFVDGINSLKTSLEDLETDKQIYDACIGVASSLLAPAQLRMAKLALSMHVTSPTVRMFEEIALQNGAKDVDCLTFVTIASRNLCDNDKLRDILKSYHEYDPKIHSLETYSLDHSYPSSDNKTLTAILYGELGSKDFASKHKILSVYADKGVINYVVRWNIKPRGKPKLRLSGYGVELQLKSTEYKSQDDSTPKESDGGDAPSVSEEEDENDPQNQIDGFNFGRLKNLFPALRTPLERFRRHLSESSEELAPLKVWQMQALSMQAAAAVVDAADAGGDEPLRVLASIAQNFPMQTKSLIHVNVPRSFRDEVLYNQDIWASSLGLRPAEPLLLVSGAQYDAEDVDVLALLQALREDIAPINTLHALGIYWRCLMLRSWQRRSRSMRLTRGCVCGWGVLACISTGPDSFTDLGLHDNKISTGNDSFTDHGFHDKHIKVEGLSKKLINTLMSLEVGESFTWEEYGLDIRDTAITWLNDLETDERYRRWPSSYMELLRPTYPGMLRNLRRNIYNYVIVVDPQSLSSGPPLRLGETLLKHATPVRVGLLLAPGAAPLDAAIRSAFNYVAQEKNSNKEAYYFLTQLVHSTEEKPITIDHVKTQLKQYVSSNANVDEIISEDSEYNFGSQLAEEFVSKIGTNTFPQVLINGVPLWDEGPTPATSSVELLEEALVAALSRHTGRFQRAVFRGDLSDMDDAVDFLMKQPHIMPRLNRRVLSSEPSQYLDLSGVPASSEYFTEDKVHKLLHLTGRDALATALPLLRYFKKPGKPEKITQTIWVTGDLNHKASRELLRHAITFMRESRGVRVAFIPNVAGASGADQSLNKVVLAALTALDPVKATKYVAQLLEDEGCHERQDCDILPELVPALNRYEWVLKAARVLCARGVRLRAGARAVLHNARLVGPLSDDERFTLDDFALLDRFSSHMYADKLSDLFDNKKKTKNEVTEDDDDEEEESLATLSADELLKAVAVLAARAPRARTPLPAGLRTDHSLVDLPPAHDDEAAIEIVAVLDPASSAAQRVAPLLLVLRRVLNCRLKLFLNPQDKNSDMPLKSFYRYVLEPELQFTASGAAAGGALARFARLPHAPLLSLELRTPANWLVECVKSVYDLDNIRLADVDTVVHSEFELEYLLLEGHAWDATLGTPPRGLQLVLGPRGTAAVDTIVMANLGYFQLKANPGAWTLRLRPGRSHEIYDIVGHENTDTPAGSEDIQVLMSSFRSHVVKLRVSKKPDKQNHDLLVDGEDNNTGGLWSSITSSFGGGEEPEGQDEPINVFSVASGHLYERFLRIMMLSVLKNTKSPVKFWFLKNYLSPSLKDILPYMAQEYGFQYELVQYQWPRWLQRQRDRQRTIWGYKILFLDVLFPLHIVRADLKELVDLDLGGAPYGYTPFCDSRKEMEGFRFWKQGYWRNHLQGRSYHISALYVVDLKRFRRIAAGDRLRGQYQALSQDPNSLSNLDQDLPNNMIHQVAIKSLPQEWLWCETWCDESSKPHAKTIDLCNNPQTKEAKLSAAMRIVPEWGQYDAEIKALQARVRRGLYQAADHEQRVDSDRSPCGRHLINQPALFLKSCMKPERVLRSDGLRRFILFVDTPPDTFYRYVLEPELQFTASGAAAGGALARFARLPHAPLLSLELRTPANWLVECVKSVYDLDNIRLADVDTVVHSEFELEYLLLEGHAWDATLGTPPRGLQLVLGPRGTAAVDTIVMANLGYFQLKANPGAWTLRLRPGRSHEIYDIVGHENTDTPAGSEDIQVLMSSFRSHVVKLRVSKKPDKQNHDLLVDGEDNNTGGLWSSITSSFGGGEEPEGQDEPINVFSVASGHLYERFLRIMMLSVLKNTKSPVKFWFLKNYLSPSLKDILPYMAQEYGFQYELVQYQWPRWLQRQRDRQRTIWGYKILFLDVLFPLHVKKIIFVDADQASLFGDIWQIVRADLKELVDLDLGGAPYGYTPFCDSRKEMEGFRFWKQGYWRNHLQGRSYHISALYVVDLKRFRRIAAGDRLRGQYQALSQDPNSLSNLDQDLPNNMIHQVAIKSLPQEWLWCETWCDESSKPHAKTIDLCNNPQTKEAKLSAAMRIVPEWGQYDAEIKALQARVRRGLYQAADHEQNGIRKGYRTVDHIHALRQVIQKTEGYNLPLCLAFVNYEKAFDSIETWAVLQALQRCQVDYRYIEVLKSLYENATMSRGVRQGDVISPKLFTAALEDAFKILNREGQGININGEYFNHLRFADDIVVMAKRPWRTSVLCSPTSAVFDRVGLKINIDKTGRGTLLAGLMADGVRRFSNGVRGPGDELSVGLQQDGATTRLRSRDRDECGKHKTGLSGEPWRRPMSSSGRLSADMMMSNRKSREIESIIHDPSLTGSESGNIYHSSVSVIGVARRVSSMHKCHVVTTTLTLSYDEND</sequence>
<dbReference type="Proteomes" id="UP001064048">
    <property type="component" value="Chromosome Z"/>
</dbReference>
<evidence type="ECO:0000313" key="1">
    <source>
        <dbReference type="EMBL" id="KAI8429999.1"/>
    </source>
</evidence>